<dbReference type="InterPro" id="IPR017871">
    <property type="entry name" value="ABC_transporter-like_CS"/>
</dbReference>
<dbReference type="EMBL" id="PCSD01000097">
    <property type="protein sequence ID" value="PIP33470.1"/>
    <property type="molecule type" value="Genomic_DNA"/>
</dbReference>
<dbReference type="AlphaFoldDB" id="A0A2G9ZLK0"/>
<dbReference type="SUPFAM" id="SSF52540">
    <property type="entry name" value="P-loop containing nucleoside triphosphate hydrolases"/>
    <property type="match status" value="1"/>
</dbReference>
<dbReference type="InterPro" id="IPR017911">
    <property type="entry name" value="MacB-like_ATP-bd"/>
</dbReference>
<dbReference type="InterPro" id="IPR003439">
    <property type="entry name" value="ABC_transporter-like_ATP-bd"/>
</dbReference>
<reference evidence="7 8" key="1">
    <citation type="submission" date="2017-09" db="EMBL/GenBank/DDBJ databases">
        <title>Depth-based differentiation of microbial function through sediment-hosted aquifers and enrichment of novel symbionts in the deep terrestrial subsurface.</title>
        <authorList>
            <person name="Probst A.J."/>
            <person name="Ladd B."/>
            <person name="Jarett J.K."/>
            <person name="Geller-Mcgrath D.E."/>
            <person name="Sieber C.M."/>
            <person name="Emerson J.B."/>
            <person name="Anantharaman K."/>
            <person name="Thomas B.C."/>
            <person name="Malmstrom R."/>
            <person name="Stieglmeier M."/>
            <person name="Klingl A."/>
            <person name="Woyke T."/>
            <person name="Ryan C.M."/>
            <person name="Banfield J.F."/>
        </authorList>
    </citation>
    <scope>NUCLEOTIDE SEQUENCE [LARGE SCALE GENOMIC DNA]</scope>
    <source>
        <strain evidence="7">CG23_combo_of_CG06-09_8_20_14_all_49_15</strain>
    </source>
</reference>
<dbReference type="PROSITE" id="PS50893">
    <property type="entry name" value="ABC_TRANSPORTER_2"/>
    <property type="match status" value="1"/>
</dbReference>
<dbReference type="Pfam" id="PF00005">
    <property type="entry name" value="ABC_tran"/>
    <property type="match status" value="1"/>
</dbReference>
<evidence type="ECO:0000256" key="5">
    <source>
        <dbReference type="SAM" id="MobiDB-lite"/>
    </source>
</evidence>
<keyword evidence="2" id="KW-0813">Transport</keyword>
<dbReference type="GO" id="GO:0005524">
    <property type="term" value="F:ATP binding"/>
    <property type="evidence" value="ECO:0007669"/>
    <property type="project" value="UniProtKB-KW"/>
</dbReference>
<dbReference type="InterPro" id="IPR027417">
    <property type="entry name" value="P-loop_NTPase"/>
</dbReference>
<dbReference type="GO" id="GO:0098796">
    <property type="term" value="C:membrane protein complex"/>
    <property type="evidence" value="ECO:0007669"/>
    <property type="project" value="UniProtKB-ARBA"/>
</dbReference>
<comment type="caution">
    <text evidence="7">The sequence shown here is derived from an EMBL/GenBank/DDBJ whole genome shotgun (WGS) entry which is preliminary data.</text>
</comment>
<dbReference type="GO" id="GO:0022857">
    <property type="term" value="F:transmembrane transporter activity"/>
    <property type="evidence" value="ECO:0007669"/>
    <property type="project" value="UniProtKB-ARBA"/>
</dbReference>
<dbReference type="Gene3D" id="3.40.50.300">
    <property type="entry name" value="P-loop containing nucleotide triphosphate hydrolases"/>
    <property type="match status" value="1"/>
</dbReference>
<evidence type="ECO:0000313" key="8">
    <source>
        <dbReference type="Proteomes" id="UP000230729"/>
    </source>
</evidence>
<evidence type="ECO:0000256" key="4">
    <source>
        <dbReference type="ARBA" id="ARBA00022840"/>
    </source>
</evidence>
<keyword evidence="4" id="KW-0067">ATP-binding</keyword>
<organism evidence="7 8">
    <name type="scientific">Candidatus Falkowbacteria bacterium CG23_combo_of_CG06-09_8_20_14_all_49_15</name>
    <dbReference type="NCBI Taxonomy" id="1974572"/>
    <lineage>
        <taxon>Bacteria</taxon>
        <taxon>Candidatus Falkowiibacteriota</taxon>
    </lineage>
</organism>
<feature type="domain" description="ABC transporter" evidence="6">
    <location>
        <begin position="26"/>
        <end position="266"/>
    </location>
</feature>
<dbReference type="InterPro" id="IPR003593">
    <property type="entry name" value="AAA+_ATPase"/>
</dbReference>
<comment type="similarity">
    <text evidence="1">Belongs to the ABC transporter superfamily.</text>
</comment>
<dbReference type="GO" id="GO:0016887">
    <property type="term" value="F:ATP hydrolysis activity"/>
    <property type="evidence" value="ECO:0007669"/>
    <property type="project" value="InterPro"/>
</dbReference>
<protein>
    <recommendedName>
        <fullName evidence="6">ABC transporter domain-containing protein</fullName>
    </recommendedName>
</protein>
<dbReference type="FunFam" id="3.40.50.300:FF:000032">
    <property type="entry name" value="Export ABC transporter ATP-binding protein"/>
    <property type="match status" value="1"/>
</dbReference>
<name>A0A2G9ZLK0_9BACT</name>
<sequence>MITYPRRYFFKHKFFYIFFSAMDPLISAQNINFVYNPGQDNEFKALINITVDIYPEEFVIIFGPSGCGKSTLLNIFAGLEKPMNGQLLIKGKDFSDMKRSEFVQYHRKDLGMIFQAYNLITSLTVLENVALPLLFFNTRKNDREQKAMNLLERFGIKPQAYKIPTELSGGQQQRIGIARAIVNNPDIILADEPVGNLDSVSARNVLEIMNELNTKEKKTVIMVTHNPENLEYGDRIIYMKDGMITRETINRQKNRKKVAANMARPPSSEIENLMRAYQGLTPEQINVLIMPYKAKLFAHHFITTRNLEETRVFEDILQRKLLNNINAEEFQKLLNLPESQGGVGFDARTAEKVSRRINRAIRLAYFIYRHAHQRKDESGQHPELTLDEKAEKAAEYLLKTCYYRFAGHLPEMAVLRLRQAVRDRLKAAINKNDFYRALDLPFKDGGIGLNSKTARSMTEELELVLVLGYGVAQGVNLAEPFSAQSLPSLGKKTESEAGNEDIFAALKSVGSSSADPAVNGPAPREVAEILVHPEEKKIDPVAQDPMSSDAGASLAPALASPDASATAAPVKPGPTDKT</sequence>
<evidence type="ECO:0000256" key="1">
    <source>
        <dbReference type="ARBA" id="ARBA00005417"/>
    </source>
</evidence>
<feature type="compositionally biased region" description="Low complexity" evidence="5">
    <location>
        <begin position="547"/>
        <end position="568"/>
    </location>
</feature>
<feature type="region of interest" description="Disordered" evidence="5">
    <location>
        <begin position="531"/>
        <end position="578"/>
    </location>
</feature>
<dbReference type="PANTHER" id="PTHR42798:SF7">
    <property type="entry name" value="ALPHA-D-RIBOSE 1-METHYLPHOSPHONATE 5-TRIPHOSPHATE SYNTHASE SUBUNIT PHNL"/>
    <property type="match status" value="1"/>
</dbReference>
<evidence type="ECO:0000259" key="6">
    <source>
        <dbReference type="PROSITE" id="PS50893"/>
    </source>
</evidence>
<evidence type="ECO:0000313" key="7">
    <source>
        <dbReference type="EMBL" id="PIP33470.1"/>
    </source>
</evidence>
<accession>A0A2G9ZLK0</accession>
<dbReference type="PANTHER" id="PTHR42798">
    <property type="entry name" value="LIPOPROTEIN-RELEASING SYSTEM ATP-BINDING PROTEIN LOLD"/>
    <property type="match status" value="1"/>
</dbReference>
<dbReference type="Proteomes" id="UP000230729">
    <property type="component" value="Unassembled WGS sequence"/>
</dbReference>
<proteinExistence type="inferred from homology"/>
<dbReference type="SMART" id="SM00382">
    <property type="entry name" value="AAA"/>
    <property type="match status" value="1"/>
</dbReference>
<dbReference type="PROSITE" id="PS00211">
    <property type="entry name" value="ABC_TRANSPORTER_1"/>
    <property type="match status" value="1"/>
</dbReference>
<gene>
    <name evidence="7" type="ORF">COX22_04085</name>
</gene>
<evidence type="ECO:0000256" key="3">
    <source>
        <dbReference type="ARBA" id="ARBA00022741"/>
    </source>
</evidence>
<dbReference type="CDD" id="cd03255">
    <property type="entry name" value="ABC_MJ0796_LolCDE_FtsE"/>
    <property type="match status" value="1"/>
</dbReference>
<evidence type="ECO:0000256" key="2">
    <source>
        <dbReference type="ARBA" id="ARBA00022448"/>
    </source>
</evidence>
<keyword evidence="3" id="KW-0547">Nucleotide-binding</keyword>